<dbReference type="SMART" id="SM00326">
    <property type="entry name" value="SH3"/>
    <property type="match status" value="1"/>
</dbReference>
<dbReference type="InterPro" id="IPR001452">
    <property type="entry name" value="SH3_domain"/>
</dbReference>
<evidence type="ECO:0000256" key="2">
    <source>
        <dbReference type="PROSITE-ProRule" id="PRU00192"/>
    </source>
</evidence>
<reference evidence="5" key="1">
    <citation type="submission" date="2009-08" db="EMBL/GenBank/DDBJ databases">
        <title>Annotation of Salpingoeca rosetta.</title>
        <authorList>
            <consortium name="The Broad Institute Genome Sequencing Platform"/>
            <person name="Russ C."/>
            <person name="Cuomo C."/>
            <person name="Burger G."/>
            <person name="Gray M.W."/>
            <person name="Holland P.W.H."/>
            <person name="King N."/>
            <person name="Lang F.B.F."/>
            <person name="Roger A.J."/>
            <person name="Ruiz-Trillo I."/>
            <person name="Young S.K."/>
            <person name="Zeng Q."/>
            <person name="Gargeya S."/>
            <person name="Alvarado L."/>
            <person name="Berlin A."/>
            <person name="Chapman S.B."/>
            <person name="Chen Z."/>
            <person name="Freedman E."/>
            <person name="Gellesch M."/>
            <person name="Goldberg J."/>
            <person name="Griggs A."/>
            <person name="Gujja S."/>
            <person name="Heilman E."/>
            <person name="Heiman D."/>
            <person name="Howarth C."/>
            <person name="Mehta T."/>
            <person name="Neiman D."/>
            <person name="Pearson M."/>
            <person name="Roberts A."/>
            <person name="Saif S."/>
            <person name="Shea T."/>
            <person name="Shenoy N."/>
            <person name="Sisk P."/>
            <person name="Stolte C."/>
            <person name="Sykes S."/>
            <person name="White J."/>
            <person name="Yandava C."/>
            <person name="Haas B."/>
            <person name="Nusbaum C."/>
            <person name="Birren B."/>
        </authorList>
    </citation>
    <scope>NUCLEOTIDE SEQUENCE [LARGE SCALE GENOMIC DNA]</scope>
    <source>
        <strain evidence="5">ATCC 50818</strain>
    </source>
</reference>
<evidence type="ECO:0000256" key="1">
    <source>
        <dbReference type="ARBA" id="ARBA00022443"/>
    </source>
</evidence>
<sequence length="418" mass="43973">MDGFVEPLRKSAQSLKELADYIEGASSDPLDQSKKYAVDALAAVAFQVNGAAKGLSRQLDQQLLNCEHASLSVYSLGELCAAQGGRKEFSKFAPAKREKQLRPNWGIRPPHTAPLQGNGFMHMGINYNALDGLGTGVKDAMMQQPPQQQQRPPMGGPPVNDFFSAPPQQPQGQAAPSMPSADSIYGSLEITSRSTGMAPTESLYEDFGSLSVPQAPVSPAAPQAPTIPSIPTTPATPATPAAPPTQPTQAPPPPPSMPGPPPPPPTAPTQAPPPPPPGAPPSVPISNDPLYTDIDKDDTSDSMYGTVVPSSASMPPPPPPPAQGDDSDHVYGVVAPLSQPPPPPTAKPPSGPRTVISRAIVQYDYTATAPDELDLEEEQEVEVLLKNEDGWFLGRIVGTEKEGVFPGNYVEEVDDSNC</sequence>
<feature type="compositionally biased region" description="Low complexity" evidence="3">
    <location>
        <begin position="164"/>
        <end position="181"/>
    </location>
</feature>
<gene>
    <name evidence="5" type="ORF">PTSG_07621</name>
</gene>
<dbReference type="OMA" id="YCEGNYF"/>
<dbReference type="GeneID" id="16071978"/>
<feature type="compositionally biased region" description="Low complexity" evidence="3">
    <location>
        <begin position="141"/>
        <end position="153"/>
    </location>
</feature>
<evidence type="ECO:0000313" key="5">
    <source>
        <dbReference type="EMBL" id="EGD76504.1"/>
    </source>
</evidence>
<feature type="region of interest" description="Disordered" evidence="3">
    <location>
        <begin position="91"/>
        <end position="113"/>
    </location>
</feature>
<dbReference type="PRINTS" id="PR01217">
    <property type="entry name" value="PRICHEXTENSN"/>
</dbReference>
<feature type="domain" description="SH3" evidence="4">
    <location>
        <begin position="354"/>
        <end position="415"/>
    </location>
</feature>
<feature type="region of interest" description="Disordered" evidence="3">
    <location>
        <begin position="214"/>
        <end position="355"/>
    </location>
</feature>
<accession>F2UHA5</accession>
<feature type="compositionally biased region" description="Pro residues" evidence="3">
    <location>
        <begin position="240"/>
        <end position="283"/>
    </location>
</feature>
<dbReference type="EMBL" id="GL832974">
    <property type="protein sequence ID" value="EGD76504.1"/>
    <property type="molecule type" value="Genomic_DNA"/>
</dbReference>
<dbReference type="PRINTS" id="PR00452">
    <property type="entry name" value="SH3DOMAIN"/>
</dbReference>
<feature type="compositionally biased region" description="Pro residues" evidence="3">
    <location>
        <begin position="338"/>
        <end position="351"/>
    </location>
</feature>
<feature type="region of interest" description="Disordered" evidence="3">
    <location>
        <begin position="136"/>
        <end position="183"/>
    </location>
</feature>
<dbReference type="InParanoid" id="F2UHA5"/>
<protein>
    <recommendedName>
        <fullName evidence="4">SH3 domain-containing protein</fullName>
    </recommendedName>
</protein>
<keyword evidence="1 2" id="KW-0728">SH3 domain</keyword>
<dbReference type="Gene3D" id="2.30.30.40">
    <property type="entry name" value="SH3 Domains"/>
    <property type="match status" value="1"/>
</dbReference>
<evidence type="ECO:0000313" key="6">
    <source>
        <dbReference type="Proteomes" id="UP000007799"/>
    </source>
</evidence>
<dbReference type="Pfam" id="PF00018">
    <property type="entry name" value="SH3_1"/>
    <property type="match status" value="1"/>
</dbReference>
<evidence type="ECO:0000259" key="4">
    <source>
        <dbReference type="PROSITE" id="PS50002"/>
    </source>
</evidence>
<dbReference type="InterPro" id="IPR036028">
    <property type="entry name" value="SH3-like_dom_sf"/>
</dbReference>
<name>F2UHA5_SALR5</name>
<dbReference type="PROSITE" id="PS50002">
    <property type="entry name" value="SH3"/>
    <property type="match status" value="1"/>
</dbReference>
<dbReference type="SUPFAM" id="SSF50044">
    <property type="entry name" value="SH3-domain"/>
    <property type="match status" value="1"/>
</dbReference>
<organism evidence="6">
    <name type="scientific">Salpingoeca rosetta (strain ATCC 50818 / BSB-021)</name>
    <dbReference type="NCBI Taxonomy" id="946362"/>
    <lineage>
        <taxon>Eukaryota</taxon>
        <taxon>Choanoflagellata</taxon>
        <taxon>Craspedida</taxon>
        <taxon>Salpingoecidae</taxon>
        <taxon>Salpingoeca</taxon>
    </lineage>
</organism>
<dbReference type="STRING" id="946362.F2UHA5"/>
<keyword evidence="6" id="KW-1185">Reference proteome</keyword>
<dbReference type="Gene3D" id="6.10.140.1620">
    <property type="match status" value="1"/>
</dbReference>
<dbReference type="AlphaFoldDB" id="F2UHA5"/>
<proteinExistence type="predicted"/>
<dbReference type="Proteomes" id="UP000007799">
    <property type="component" value="Unassembled WGS sequence"/>
</dbReference>
<evidence type="ECO:0000256" key="3">
    <source>
        <dbReference type="SAM" id="MobiDB-lite"/>
    </source>
</evidence>
<feature type="compositionally biased region" description="Low complexity" evidence="3">
    <location>
        <begin position="214"/>
        <end position="239"/>
    </location>
</feature>
<dbReference type="OrthoDB" id="2159336at2759"/>
<feature type="compositionally biased region" description="Basic and acidic residues" evidence="3">
    <location>
        <begin position="91"/>
        <end position="101"/>
    </location>
</feature>
<dbReference type="eggNOG" id="KOG2546">
    <property type="taxonomic scope" value="Eukaryota"/>
</dbReference>
<dbReference type="RefSeq" id="XP_004991418.1">
    <property type="nucleotide sequence ID" value="XM_004991361.1"/>
</dbReference>
<dbReference type="KEGG" id="sre:PTSG_07621"/>